<accession>A0A329SDD3</accession>
<feature type="compositionally biased region" description="Polar residues" evidence="1">
    <location>
        <begin position="917"/>
        <end position="950"/>
    </location>
</feature>
<evidence type="ECO:0000313" key="3">
    <source>
        <dbReference type="Proteomes" id="UP000251314"/>
    </source>
</evidence>
<dbReference type="AlphaFoldDB" id="A0A329SDD3"/>
<feature type="compositionally biased region" description="Low complexity" evidence="1">
    <location>
        <begin position="194"/>
        <end position="222"/>
    </location>
</feature>
<feature type="compositionally biased region" description="Basic and acidic residues" evidence="1">
    <location>
        <begin position="519"/>
        <end position="554"/>
    </location>
</feature>
<feature type="region of interest" description="Disordered" evidence="1">
    <location>
        <begin position="858"/>
        <end position="1064"/>
    </location>
</feature>
<evidence type="ECO:0000313" key="2">
    <source>
        <dbReference type="EMBL" id="RAW34621.1"/>
    </source>
</evidence>
<feature type="compositionally biased region" description="Basic residues" evidence="1">
    <location>
        <begin position="162"/>
        <end position="172"/>
    </location>
</feature>
<feature type="compositionally biased region" description="Basic and acidic residues" evidence="1">
    <location>
        <begin position="858"/>
        <end position="868"/>
    </location>
</feature>
<name>A0A329SDD3_9STRA</name>
<feature type="region of interest" description="Disordered" evidence="1">
    <location>
        <begin position="339"/>
        <end position="429"/>
    </location>
</feature>
<gene>
    <name evidence="2" type="ORF">PC110_g9076</name>
</gene>
<evidence type="ECO:0000256" key="1">
    <source>
        <dbReference type="SAM" id="MobiDB-lite"/>
    </source>
</evidence>
<feature type="compositionally biased region" description="Basic and acidic residues" evidence="1">
    <location>
        <begin position="468"/>
        <end position="480"/>
    </location>
</feature>
<feature type="region of interest" description="Disordered" evidence="1">
    <location>
        <begin position="128"/>
        <end position="253"/>
    </location>
</feature>
<feature type="compositionally biased region" description="Basic and acidic residues" evidence="1">
    <location>
        <begin position="637"/>
        <end position="646"/>
    </location>
</feature>
<dbReference type="PANTHER" id="PTHR33472">
    <property type="entry name" value="OS01G0106600 PROTEIN"/>
    <property type="match status" value="1"/>
</dbReference>
<keyword evidence="3" id="KW-1185">Reference proteome</keyword>
<sequence>MARARRRHAPPTANTAMSARKSAPVSAGGVNVRRLMLSRVAEMEHKREEEEELEQEDSMELSNECENPFCRQIMANRYTRFCEDKPMCQRYRALKLQCLANAQAEENEEDTRPLALVLKWRKKREEKKENEVFAIPRKKTEAPTTGKKRLDLSGERSSSSSPRRKEKKKKKREVKEQEEKEKKQKKRLKRAREAAANNALEAASAAPSRSPSVTSTASSVEEFGTVLERKKRVRPRDPRVRQPPEVTSDVETGNDVAKLKKRRLNRHVSADDVLSRSASPSPITAESDTNWKIPRAKPARPKTVAQAIRNMNVELVPLGVANQAGVAGGGRYVQNGNRSAALSLRPSDPRTRPLSLTKFAPPAAVPPSAPASAPSRQVQTTQPTMPAPAVPQTQPPLPPLPPQTVSLAPPVSRPVRATTPSSSPAKKTAAIFSANTASSTTTRLNASTTGASGVKRISAAAYLKKKKNDSERRPQGERMDFQPSRSSSLEQSTGLPPAPAGPPRYHRSDSAPLPSYRAVDPRRQYPEADVRHQRPYYDSDGNRMEYRDRSEGRGEPSLNDRSTSAQWEARNFPPPRDRYPPRQQDVSSFGNNSYDYPADTHFSPASPPAEQPSYRREPSREQPPPPQRAPSPQVERVTSDRRSSDRDELDDDAPTFSCHEDFLPRLLSVFIHKLPQSLEAVFNVTKKPRKMNWYIKYVERIEWLCKPFNLQVKIEGLKATVTVRGREWLTLQGNSTVMLHLEIIKSLRAEAVTWLRFYEEMEKALAHYRGIYGSQANKSYTFLRAWNDLKNPGNYISLSRQANYFCGARLHHWNFVVGKVEIGSGSHEEKREAFRLATISALDFLLNIGRGVRRPSRELEVKRERVLGSERSNSRGRQRSSSRESTASNRVRASPANGQVNGASTDPSSSAPPPYTEQPSNDEPASAQPSARANPTTQPLSSAEPSSSPITVERTEKPAVAIIPTTDSNNSHGMAEATEQSDQGEEMSISDASDQVTVTPGGSPSLSTNTPSNSSSGVLPSTSEPAKPAASVTQMESDSSVPKVAASTSVVTGNSSTTPLPLTTQVGSKVPAAKIVATTAPSSVSAAVVGDGDSTSNKDTPTPQAKAKEAIPLRRCMMCEMIRMRKPDGERCLRCQQKGAPANGLLNVSLGP</sequence>
<feature type="region of interest" description="Disordered" evidence="1">
    <location>
        <begin position="1086"/>
        <end position="1108"/>
    </location>
</feature>
<dbReference type="EMBL" id="MJFZ01000195">
    <property type="protein sequence ID" value="RAW34621.1"/>
    <property type="molecule type" value="Genomic_DNA"/>
</dbReference>
<feature type="compositionally biased region" description="Low complexity" evidence="1">
    <location>
        <begin position="370"/>
        <end position="384"/>
    </location>
</feature>
<feature type="compositionally biased region" description="Basic and acidic residues" evidence="1">
    <location>
        <begin position="173"/>
        <end position="182"/>
    </location>
</feature>
<proteinExistence type="predicted"/>
<feature type="compositionally biased region" description="Polar residues" evidence="1">
    <location>
        <begin position="1031"/>
        <end position="1040"/>
    </location>
</feature>
<feature type="compositionally biased region" description="Polar residues" evidence="1">
    <location>
        <begin position="886"/>
        <end position="902"/>
    </location>
</feature>
<dbReference type="Proteomes" id="UP000251314">
    <property type="component" value="Unassembled WGS sequence"/>
</dbReference>
<reference evidence="2 3" key="1">
    <citation type="submission" date="2018-01" db="EMBL/GenBank/DDBJ databases">
        <title>Draft genome of the strawberry crown rot pathogen Phytophthora cactorum.</title>
        <authorList>
            <person name="Armitage A.D."/>
            <person name="Lysoe E."/>
            <person name="Nellist C.F."/>
            <person name="Harrison R.J."/>
            <person name="Brurberg M.B."/>
        </authorList>
    </citation>
    <scope>NUCLEOTIDE SEQUENCE [LARGE SCALE GENOMIC DNA]</scope>
    <source>
        <strain evidence="2 3">10300</strain>
    </source>
</reference>
<feature type="region of interest" description="Disordered" evidence="1">
    <location>
        <begin position="1"/>
        <end position="28"/>
    </location>
</feature>
<dbReference type="VEuPathDB" id="FungiDB:PC110_g9076"/>
<dbReference type="PANTHER" id="PTHR33472:SF28">
    <property type="entry name" value="BROMO AND FHA DOMAIN-CONTAINING PROTEIN DDB_G0267958"/>
    <property type="match status" value="1"/>
</dbReference>
<protein>
    <submittedName>
        <fullName evidence="2">Uncharacterized protein</fullName>
    </submittedName>
</protein>
<organism evidence="2 3">
    <name type="scientific">Phytophthora cactorum</name>
    <dbReference type="NCBI Taxonomy" id="29920"/>
    <lineage>
        <taxon>Eukaryota</taxon>
        <taxon>Sar</taxon>
        <taxon>Stramenopiles</taxon>
        <taxon>Oomycota</taxon>
        <taxon>Peronosporomycetes</taxon>
        <taxon>Peronosporales</taxon>
        <taxon>Peronosporaceae</taxon>
        <taxon>Phytophthora</taxon>
    </lineage>
</organism>
<feature type="region of interest" description="Disordered" evidence="1">
    <location>
        <begin position="462"/>
        <end position="654"/>
    </location>
</feature>
<comment type="caution">
    <text evidence="2">The sequence shown here is derived from an EMBL/GenBank/DDBJ whole genome shotgun (WGS) entry which is preliminary data.</text>
</comment>
<feature type="compositionally biased region" description="Polar residues" evidence="1">
    <location>
        <begin position="483"/>
        <end position="494"/>
    </location>
</feature>
<feature type="compositionally biased region" description="Pro residues" evidence="1">
    <location>
        <begin position="385"/>
        <end position="402"/>
    </location>
</feature>
<feature type="compositionally biased region" description="Low complexity" evidence="1">
    <location>
        <begin position="999"/>
        <end position="1017"/>
    </location>
</feature>
<dbReference type="OrthoDB" id="129883at2759"/>
<feature type="compositionally biased region" description="Low complexity" evidence="1">
    <location>
        <begin position="1044"/>
        <end position="1058"/>
    </location>
</feature>